<protein>
    <recommendedName>
        <fullName evidence="8">LRRCT domain-containing protein</fullName>
    </recommendedName>
</protein>
<gene>
    <name evidence="9" type="ORF">BRAFLDRAFT_74570</name>
</gene>
<reference evidence="9" key="1">
    <citation type="journal article" date="2008" name="Nature">
        <title>The amphioxus genome and the evolution of the chordate karyotype.</title>
        <authorList>
            <consortium name="US DOE Joint Genome Institute (JGI-PGF)"/>
            <person name="Putnam N.H."/>
            <person name="Butts T."/>
            <person name="Ferrier D.E.K."/>
            <person name="Furlong R.F."/>
            <person name="Hellsten U."/>
            <person name="Kawashima T."/>
            <person name="Robinson-Rechavi M."/>
            <person name="Shoguchi E."/>
            <person name="Terry A."/>
            <person name="Yu J.-K."/>
            <person name="Benito-Gutierrez E.L."/>
            <person name="Dubchak I."/>
            <person name="Garcia-Fernandez J."/>
            <person name="Gibson-Brown J.J."/>
            <person name="Grigoriev I.V."/>
            <person name="Horton A.C."/>
            <person name="de Jong P.J."/>
            <person name="Jurka J."/>
            <person name="Kapitonov V.V."/>
            <person name="Kohara Y."/>
            <person name="Kuroki Y."/>
            <person name="Lindquist E."/>
            <person name="Lucas S."/>
            <person name="Osoegawa K."/>
            <person name="Pennacchio L.A."/>
            <person name="Salamov A.A."/>
            <person name="Satou Y."/>
            <person name="Sauka-Spengler T."/>
            <person name="Schmutz J."/>
            <person name="Shin-I T."/>
            <person name="Toyoda A."/>
            <person name="Bronner-Fraser M."/>
            <person name="Fujiyama A."/>
            <person name="Holland L.Z."/>
            <person name="Holland P.W.H."/>
            <person name="Satoh N."/>
            <person name="Rokhsar D.S."/>
        </authorList>
    </citation>
    <scope>NUCLEOTIDE SEQUENCE [LARGE SCALE GENOMIC DNA]</scope>
    <source>
        <strain evidence="9">S238N-H82</strain>
        <tissue evidence="9">Testes</tissue>
    </source>
</reference>
<evidence type="ECO:0000256" key="5">
    <source>
        <dbReference type="SAM" id="MobiDB-lite"/>
    </source>
</evidence>
<keyword evidence="6" id="KW-0472">Membrane</keyword>
<dbReference type="SMART" id="SM00369">
    <property type="entry name" value="LRR_TYP"/>
    <property type="match status" value="13"/>
</dbReference>
<keyword evidence="1" id="KW-0433">Leucine-rich repeat</keyword>
<sequence>MGGKLRHLLMFLLIILKESNMPEAGCSCAPSGYNCTSRGLTSIPQNLPTNISSLDMGHNLITGVYESELVQYRDTLKTLKLRSNQITIIQAGTFANLPRLQEVNLASNQITDVQAGAFANLPSLEMLCLSNNNITTIQSGLFANLPQLQDLFLHENQITVIHPGSFVDLIHLERLFLQVNKITTIQSIGLAHLSQIQILDLCRNQITVIQPDLFANLIHLKKLLLFSNKITMIQAGTFANLPQLQELKLLHNQITDIQAGSFANLPRLEVLLLSQNEITEIHPGTFANLTHLKGLYMEHNTITVIQAGAFTNLPRLRLLFLARNKITTIQAGAFENLTNLKFLVLHSNQIATIHSGAFSNLRHLQHLGLSNNKMSAFAPLAYGLFPSNLVIQLYKNPWQCDCKMLPFRLNTTGFSSVTDQIICAQPAKLQGQKLTNVNPEELKCKEPTMPTLPVDVRVTSSNHHSCSTDGSRVGYAGKIGATLASPFQTTPDKSESKSCHVDTHVASNNDNNGTTAGSTRSPKGKRGKTRATLASPLQTTSDKPASSSSSQSAASFPSPALIASFCASVAGAVLLGSIILIIWCKRRTSHPPLALNVKGTNSAVSVITSGHDQTGQGQSQAIIRLNANTTTPIVSGHDHLYEDVDNHHNQTGQGQFENGIQSLKATNLSRNKLLAALNPNPMYEGERTPPADPASTSDHNQTGHGPSEAIIKPNPNTTTAVLTSGHDQQYEDMSPQNSQTGQGQAQVSTESNTNTTATISTSGNDHQYGEMNEYNQTFAESLDFRNPSYGTGPTPSQLNFLYKAAGQHQAINKSSPNTPAGGVTSGHDQQCEDQQHNLTG</sequence>
<feature type="chain" id="PRO_5002933968" description="LRRCT domain-containing protein" evidence="7">
    <location>
        <begin position="25"/>
        <end position="840"/>
    </location>
</feature>
<feature type="compositionally biased region" description="Polar residues" evidence="5">
    <location>
        <begin position="694"/>
        <end position="704"/>
    </location>
</feature>
<evidence type="ECO:0000256" key="1">
    <source>
        <dbReference type="ARBA" id="ARBA00022614"/>
    </source>
</evidence>
<dbReference type="SUPFAM" id="SSF52058">
    <property type="entry name" value="L domain-like"/>
    <property type="match status" value="1"/>
</dbReference>
<feature type="compositionally biased region" description="Polar residues" evidence="5">
    <location>
        <begin position="714"/>
        <end position="727"/>
    </location>
</feature>
<feature type="region of interest" description="Disordered" evidence="5">
    <location>
        <begin position="486"/>
        <end position="553"/>
    </location>
</feature>
<feature type="compositionally biased region" description="Polar residues" evidence="5">
    <location>
        <begin position="505"/>
        <end position="521"/>
    </location>
</feature>
<keyword evidence="6" id="KW-0812">Transmembrane</keyword>
<evidence type="ECO:0000313" key="9">
    <source>
        <dbReference type="EMBL" id="EEN54766.1"/>
    </source>
</evidence>
<proteinExistence type="predicted"/>
<organism>
    <name type="scientific">Branchiostoma floridae</name>
    <name type="common">Florida lancelet</name>
    <name type="synonym">Amphioxus</name>
    <dbReference type="NCBI Taxonomy" id="7739"/>
    <lineage>
        <taxon>Eukaryota</taxon>
        <taxon>Metazoa</taxon>
        <taxon>Chordata</taxon>
        <taxon>Cephalochordata</taxon>
        <taxon>Leptocardii</taxon>
        <taxon>Amphioxiformes</taxon>
        <taxon>Branchiostomatidae</taxon>
        <taxon>Branchiostoma</taxon>
    </lineage>
</organism>
<evidence type="ECO:0000259" key="8">
    <source>
        <dbReference type="SMART" id="SM00082"/>
    </source>
</evidence>
<dbReference type="eggNOG" id="KOG0619">
    <property type="taxonomic scope" value="Eukaryota"/>
</dbReference>
<feature type="signal peptide" evidence="7">
    <location>
        <begin position="1"/>
        <end position="24"/>
    </location>
</feature>
<keyword evidence="3" id="KW-0677">Repeat</keyword>
<feature type="compositionally biased region" description="Low complexity" evidence="5">
    <location>
        <begin position="544"/>
        <end position="553"/>
    </location>
</feature>
<feature type="compositionally biased region" description="Polar residues" evidence="5">
    <location>
        <begin position="734"/>
        <end position="747"/>
    </location>
</feature>
<dbReference type="InterPro" id="IPR032675">
    <property type="entry name" value="LRR_dom_sf"/>
</dbReference>
<dbReference type="SMART" id="SM00365">
    <property type="entry name" value="LRR_SD22"/>
    <property type="match status" value="7"/>
</dbReference>
<evidence type="ECO:0000256" key="7">
    <source>
        <dbReference type="SAM" id="SignalP"/>
    </source>
</evidence>
<dbReference type="FunFam" id="3.80.10.10:FF:000770">
    <property type="entry name" value="Uncharacterized protein"/>
    <property type="match status" value="1"/>
</dbReference>
<evidence type="ECO:0000256" key="4">
    <source>
        <dbReference type="ARBA" id="ARBA00023180"/>
    </source>
</evidence>
<feature type="transmembrane region" description="Helical" evidence="6">
    <location>
        <begin position="560"/>
        <end position="583"/>
    </location>
</feature>
<dbReference type="Pfam" id="PF13855">
    <property type="entry name" value="LRR_8"/>
    <property type="match status" value="3"/>
</dbReference>
<keyword evidence="2 7" id="KW-0732">Signal</keyword>
<dbReference type="InParanoid" id="C3YXF7"/>
<feature type="compositionally biased region" description="Polar residues" evidence="5">
    <location>
        <begin position="809"/>
        <end position="818"/>
    </location>
</feature>
<dbReference type="FunFam" id="3.80.10.10:FF:000732">
    <property type="entry name" value="GD11101"/>
    <property type="match status" value="2"/>
</dbReference>
<dbReference type="SMART" id="SM00082">
    <property type="entry name" value="LRRCT"/>
    <property type="match status" value="1"/>
</dbReference>
<dbReference type="PANTHER" id="PTHR24373:SF398">
    <property type="entry name" value="LEUCINE-RICH REPEAT-CONTAINING G-PROTEIN COUPLED RECEPTOR 6"/>
    <property type="match status" value="1"/>
</dbReference>
<keyword evidence="4" id="KW-0325">Glycoprotein</keyword>
<feature type="region of interest" description="Disordered" evidence="5">
    <location>
        <begin position="680"/>
        <end position="769"/>
    </location>
</feature>
<keyword evidence="6" id="KW-1133">Transmembrane helix</keyword>
<dbReference type="InterPro" id="IPR050328">
    <property type="entry name" value="Dev_Immune_Receptor"/>
</dbReference>
<evidence type="ECO:0000256" key="6">
    <source>
        <dbReference type="SAM" id="Phobius"/>
    </source>
</evidence>
<dbReference type="Gene3D" id="3.80.10.10">
    <property type="entry name" value="Ribonuclease Inhibitor"/>
    <property type="match status" value="3"/>
</dbReference>
<feature type="compositionally biased region" description="Low complexity" evidence="5">
    <location>
        <begin position="748"/>
        <end position="764"/>
    </location>
</feature>
<accession>C3YXF7</accession>
<name>C3YXF7_BRAFL</name>
<feature type="domain" description="LRRCT" evidence="8">
    <location>
        <begin position="396"/>
        <end position="445"/>
    </location>
</feature>
<dbReference type="AlphaFoldDB" id="C3YXF7"/>
<evidence type="ECO:0000256" key="2">
    <source>
        <dbReference type="ARBA" id="ARBA00022729"/>
    </source>
</evidence>
<feature type="compositionally biased region" description="Basic and acidic residues" evidence="5">
    <location>
        <begin position="829"/>
        <end position="840"/>
    </location>
</feature>
<dbReference type="EMBL" id="GG666563">
    <property type="protein sequence ID" value="EEN54766.1"/>
    <property type="molecule type" value="Genomic_DNA"/>
</dbReference>
<dbReference type="InterPro" id="IPR001611">
    <property type="entry name" value="Leu-rich_rpt"/>
</dbReference>
<dbReference type="PROSITE" id="PS51450">
    <property type="entry name" value="LRR"/>
    <property type="match status" value="3"/>
</dbReference>
<feature type="compositionally biased region" description="Basic and acidic residues" evidence="5">
    <location>
        <begin position="492"/>
        <end position="503"/>
    </location>
</feature>
<feature type="region of interest" description="Disordered" evidence="5">
    <location>
        <begin position="805"/>
        <end position="840"/>
    </location>
</feature>
<dbReference type="PANTHER" id="PTHR24373">
    <property type="entry name" value="SLIT RELATED LEUCINE-RICH REPEAT NEURONAL PROTEIN"/>
    <property type="match status" value="1"/>
</dbReference>
<dbReference type="InterPro" id="IPR000483">
    <property type="entry name" value="Cys-rich_flank_reg_C"/>
</dbReference>
<evidence type="ECO:0000256" key="3">
    <source>
        <dbReference type="ARBA" id="ARBA00022737"/>
    </source>
</evidence>
<dbReference type="InterPro" id="IPR003591">
    <property type="entry name" value="Leu-rich_rpt_typical-subtyp"/>
</dbReference>